<dbReference type="InterPro" id="IPR044946">
    <property type="entry name" value="Restrct_endonuc_typeI_TRD_sf"/>
</dbReference>
<comment type="similarity">
    <text evidence="1">Belongs to the type-I restriction system S methylase family.</text>
</comment>
<accession>A0A327KP14</accession>
<dbReference type="Gene3D" id="3.90.220.20">
    <property type="entry name" value="DNA methylase specificity domains"/>
    <property type="match status" value="2"/>
</dbReference>
<keyword evidence="6" id="KW-1185">Reference proteome</keyword>
<dbReference type="PANTHER" id="PTHR30408">
    <property type="entry name" value="TYPE-1 RESTRICTION ENZYME ECOKI SPECIFICITY PROTEIN"/>
    <property type="match status" value="1"/>
</dbReference>
<dbReference type="PANTHER" id="PTHR30408:SF13">
    <property type="entry name" value="TYPE I RESTRICTION ENZYME HINDI SPECIFICITY SUBUNIT"/>
    <property type="match status" value="1"/>
</dbReference>
<evidence type="ECO:0000256" key="1">
    <source>
        <dbReference type="ARBA" id="ARBA00010923"/>
    </source>
</evidence>
<dbReference type="InterPro" id="IPR052021">
    <property type="entry name" value="Type-I_RS_S_subunit"/>
</dbReference>
<dbReference type="EMBL" id="NPEU01000064">
    <property type="protein sequence ID" value="RAI39744.1"/>
    <property type="molecule type" value="Genomic_DNA"/>
</dbReference>
<keyword evidence="3" id="KW-0238">DNA-binding</keyword>
<dbReference type="GO" id="GO:0009307">
    <property type="term" value="P:DNA restriction-modification system"/>
    <property type="evidence" value="ECO:0007669"/>
    <property type="project" value="UniProtKB-KW"/>
</dbReference>
<organism evidence="5 6">
    <name type="scientific">Rhodoplanes elegans</name>
    <dbReference type="NCBI Taxonomy" id="29408"/>
    <lineage>
        <taxon>Bacteria</taxon>
        <taxon>Pseudomonadati</taxon>
        <taxon>Pseudomonadota</taxon>
        <taxon>Alphaproteobacteria</taxon>
        <taxon>Hyphomicrobiales</taxon>
        <taxon>Nitrobacteraceae</taxon>
        <taxon>Rhodoplanes</taxon>
    </lineage>
</organism>
<dbReference type="OrthoDB" id="164285at2"/>
<evidence type="ECO:0000256" key="2">
    <source>
        <dbReference type="ARBA" id="ARBA00022747"/>
    </source>
</evidence>
<dbReference type="Pfam" id="PF01420">
    <property type="entry name" value="Methylase_S"/>
    <property type="match status" value="2"/>
</dbReference>
<sequence>MAGEIKMTRTGGRPASSGVIQGKYALSVGLPDKLAPDGWSWTLLSDVARLETGHTPSRKHPEYWGGDVPWVGIKDATENHGRTINSTSQYTNTLGISNSSARILPTNTVCLSRTASVGYVVVMGRPMATSQDFVNWVCSKSISHHFLKYVLLAERESFFRFASGTTHQTIYFPEVKAFHVCLPPKDEQEIIAHILGTLDDKIELNRRTNETLEAMAQALFKSWFVDFDPVRAKAENRGPKLPANLDELFPDNLDGDGIPCGWHSGNLLDLCELKRGYDLPTSQRTPGAFPIVSSSGVSGFHHEAMAPGPGVVTGRYGTIGEVFFVKGDYWPLNTALYVKNFKENSVRYVYYALKQVDFQKFSDKAAVPGINRNHLHEAAMIIPPREVQVAFERLMSSTWNRQDANDAESSTLAALRDTLLPKLISGELRVKDAEKIVGRVA</sequence>
<dbReference type="AlphaFoldDB" id="A0A327KP14"/>
<keyword evidence="2" id="KW-0680">Restriction system</keyword>
<dbReference type="GO" id="GO:0003677">
    <property type="term" value="F:DNA binding"/>
    <property type="evidence" value="ECO:0007669"/>
    <property type="project" value="UniProtKB-KW"/>
</dbReference>
<comment type="caution">
    <text evidence="5">The sequence shown here is derived from an EMBL/GenBank/DDBJ whole genome shotgun (WGS) entry which is preliminary data.</text>
</comment>
<feature type="domain" description="Type I restriction modification DNA specificity" evidence="4">
    <location>
        <begin position="261"/>
        <end position="389"/>
    </location>
</feature>
<reference evidence="5 6" key="1">
    <citation type="submission" date="2017-07" db="EMBL/GenBank/DDBJ databases">
        <title>Draft Genome Sequences of Select Purple Nonsulfur Bacteria.</title>
        <authorList>
            <person name="Lasarre B."/>
            <person name="Mckinlay J.B."/>
        </authorList>
    </citation>
    <scope>NUCLEOTIDE SEQUENCE [LARGE SCALE GENOMIC DNA]</scope>
    <source>
        <strain evidence="5 6">DSM 11907</strain>
    </source>
</reference>
<protein>
    <recommendedName>
        <fullName evidence="4">Type I restriction modification DNA specificity domain-containing protein</fullName>
    </recommendedName>
</protein>
<evidence type="ECO:0000313" key="5">
    <source>
        <dbReference type="EMBL" id="RAI39744.1"/>
    </source>
</evidence>
<dbReference type="SUPFAM" id="SSF116734">
    <property type="entry name" value="DNA methylase specificity domain"/>
    <property type="match status" value="2"/>
</dbReference>
<evidence type="ECO:0000313" key="6">
    <source>
        <dbReference type="Proteomes" id="UP000248863"/>
    </source>
</evidence>
<evidence type="ECO:0000256" key="3">
    <source>
        <dbReference type="ARBA" id="ARBA00023125"/>
    </source>
</evidence>
<dbReference type="Proteomes" id="UP000248863">
    <property type="component" value="Unassembled WGS sequence"/>
</dbReference>
<dbReference type="RefSeq" id="WP_146618707.1">
    <property type="nucleotide sequence ID" value="NZ_NPEU01000064.1"/>
</dbReference>
<dbReference type="CDD" id="cd17248">
    <property type="entry name" value="RMtype1_S_AmiI-TRD2-CR2_like"/>
    <property type="match status" value="1"/>
</dbReference>
<name>A0A327KP14_9BRAD</name>
<feature type="domain" description="Type I restriction modification DNA specificity" evidence="4">
    <location>
        <begin position="36"/>
        <end position="213"/>
    </location>
</feature>
<gene>
    <name evidence="5" type="ORF">CH338_08450</name>
</gene>
<evidence type="ECO:0000259" key="4">
    <source>
        <dbReference type="Pfam" id="PF01420"/>
    </source>
</evidence>
<proteinExistence type="inferred from homology"/>
<dbReference type="CDD" id="cd17267">
    <property type="entry name" value="RMtype1_S_EcoAO83I-TRD1-CR1_like"/>
    <property type="match status" value="1"/>
</dbReference>
<dbReference type="InterPro" id="IPR000055">
    <property type="entry name" value="Restrct_endonuc_typeI_TRD"/>
</dbReference>